<keyword evidence="3 4" id="KW-0732">Signal</keyword>
<protein>
    <submittedName>
        <fullName evidence="5">ABC transporter substrate-binding protein</fullName>
    </submittedName>
</protein>
<evidence type="ECO:0000313" key="5">
    <source>
        <dbReference type="EMBL" id="NEM92295.1"/>
    </source>
</evidence>
<evidence type="ECO:0000256" key="4">
    <source>
        <dbReference type="SAM" id="SignalP"/>
    </source>
</evidence>
<dbReference type="AlphaFoldDB" id="A0A7C9TSF7"/>
<comment type="caution">
    <text evidence="5">The sequence shown here is derived from an EMBL/GenBank/DDBJ whole genome shotgun (WGS) entry which is preliminary data.</text>
</comment>
<feature type="signal peptide" evidence="4">
    <location>
        <begin position="1"/>
        <end position="23"/>
    </location>
</feature>
<reference evidence="5 6" key="1">
    <citation type="journal article" date="2014" name="Int. J. Syst. Evol. Microbiol.">
        <title>Description of Galbitalea soli gen. nov., sp. nov., and Frondihabitans sucicola sp. nov.</title>
        <authorList>
            <person name="Kim S.J."/>
            <person name="Lim J.M."/>
            <person name="Ahn J.H."/>
            <person name="Weon H.Y."/>
            <person name="Hamada M."/>
            <person name="Suzuki K."/>
            <person name="Ahn T.Y."/>
            <person name="Kwon S.W."/>
        </authorList>
    </citation>
    <scope>NUCLEOTIDE SEQUENCE [LARGE SCALE GENOMIC DNA]</scope>
    <source>
        <strain evidence="5 6">NBRC 108727</strain>
    </source>
</reference>
<comment type="similarity">
    <text evidence="1">Belongs to the bacterial solute-binding protein 1 family.</text>
</comment>
<dbReference type="RefSeq" id="WP_163474340.1">
    <property type="nucleotide sequence ID" value="NZ_JAAGWZ010000004.1"/>
</dbReference>
<dbReference type="Pfam" id="PF13416">
    <property type="entry name" value="SBP_bac_8"/>
    <property type="match status" value="1"/>
</dbReference>
<keyword evidence="2" id="KW-0813">Transport</keyword>
<evidence type="ECO:0000256" key="2">
    <source>
        <dbReference type="ARBA" id="ARBA00022448"/>
    </source>
</evidence>
<dbReference type="SUPFAM" id="SSF53850">
    <property type="entry name" value="Periplasmic binding protein-like II"/>
    <property type="match status" value="1"/>
</dbReference>
<dbReference type="InterPro" id="IPR006059">
    <property type="entry name" value="SBP"/>
</dbReference>
<feature type="chain" id="PRO_5028797412" evidence="4">
    <location>
        <begin position="24"/>
        <end position="435"/>
    </location>
</feature>
<accession>A0A7C9TSF7</accession>
<dbReference type="Proteomes" id="UP000479756">
    <property type="component" value="Unassembled WGS sequence"/>
</dbReference>
<dbReference type="PROSITE" id="PS51257">
    <property type="entry name" value="PROKAR_LIPOPROTEIN"/>
    <property type="match status" value="1"/>
</dbReference>
<dbReference type="GO" id="GO:0015768">
    <property type="term" value="P:maltose transport"/>
    <property type="evidence" value="ECO:0007669"/>
    <property type="project" value="TreeGrafter"/>
</dbReference>
<organism evidence="5 6">
    <name type="scientific">Galbitalea soli</name>
    <dbReference type="NCBI Taxonomy" id="1268042"/>
    <lineage>
        <taxon>Bacteria</taxon>
        <taxon>Bacillati</taxon>
        <taxon>Actinomycetota</taxon>
        <taxon>Actinomycetes</taxon>
        <taxon>Micrococcales</taxon>
        <taxon>Microbacteriaceae</taxon>
        <taxon>Galbitalea</taxon>
    </lineage>
</organism>
<gene>
    <name evidence="5" type="ORF">G3T37_13135</name>
</gene>
<keyword evidence="6" id="KW-1185">Reference proteome</keyword>
<name>A0A7C9TSF7_9MICO</name>
<dbReference type="GO" id="GO:0042956">
    <property type="term" value="P:maltodextrin transmembrane transport"/>
    <property type="evidence" value="ECO:0007669"/>
    <property type="project" value="TreeGrafter"/>
</dbReference>
<dbReference type="Gene3D" id="3.40.190.10">
    <property type="entry name" value="Periplasmic binding protein-like II"/>
    <property type="match status" value="1"/>
</dbReference>
<proteinExistence type="inferred from homology"/>
<evidence type="ECO:0000256" key="1">
    <source>
        <dbReference type="ARBA" id="ARBA00008520"/>
    </source>
</evidence>
<evidence type="ECO:0000313" key="6">
    <source>
        <dbReference type="Proteomes" id="UP000479756"/>
    </source>
</evidence>
<dbReference type="EMBL" id="JAAGWZ010000004">
    <property type="protein sequence ID" value="NEM92295.1"/>
    <property type="molecule type" value="Genomic_DNA"/>
</dbReference>
<dbReference type="PANTHER" id="PTHR30061">
    <property type="entry name" value="MALTOSE-BINDING PERIPLASMIC PROTEIN"/>
    <property type="match status" value="1"/>
</dbReference>
<dbReference type="PANTHER" id="PTHR30061:SF50">
    <property type="entry name" value="MALTOSE_MALTODEXTRIN-BINDING PERIPLASMIC PROTEIN"/>
    <property type="match status" value="1"/>
</dbReference>
<dbReference type="GO" id="GO:0055052">
    <property type="term" value="C:ATP-binding cassette (ABC) transporter complex, substrate-binding subunit-containing"/>
    <property type="evidence" value="ECO:0007669"/>
    <property type="project" value="TreeGrafter"/>
</dbReference>
<dbReference type="GO" id="GO:1901982">
    <property type="term" value="F:maltose binding"/>
    <property type="evidence" value="ECO:0007669"/>
    <property type="project" value="TreeGrafter"/>
</dbReference>
<sequence length="435" mass="45475">MKIPTMALAAVAMLSLAGLTGCAAGGTTTASSTGCDGKLPSGTTDISVWYHNGEAPDVAAMTQLAASFNASQKKVHVTLKVIPDMTASVKGAAASKQLPDVLDTDSANAANEAWSGYLRPLDSCIPASLKADLLPSIVSGGTYAGHQYAVGLVDSGMAMYAYKSDLVKAGVRIPTGLSDAWTASEFTDALAKLRAAGHKQPLDLWKTSPCAYCTETYLWSSGGDLVDRKTYKTASGFINSPDAVTGLTTFQSWFKDGYVDDNSDGAAFLNHRVSLSWNGFWQYKPFAAAAGSDLLVLPMPNMGKGATNTQGSWQWTMTKSSKDPDALWAWIAYTLEPQNVAAIATSNSGVPSRKSVLATSALYGSNGPLALIGDGLAAGKTVARPMTPGYPAMDAAYATAITDIIAGKDVKTALDTAADAINSDLKQNEYYPTPK</sequence>
<evidence type="ECO:0000256" key="3">
    <source>
        <dbReference type="ARBA" id="ARBA00022729"/>
    </source>
</evidence>